<feature type="transmembrane region" description="Helical" evidence="6">
    <location>
        <begin position="110"/>
        <end position="128"/>
    </location>
</feature>
<evidence type="ECO:0000256" key="1">
    <source>
        <dbReference type="ARBA" id="ARBA00004651"/>
    </source>
</evidence>
<protein>
    <submittedName>
        <fullName evidence="7">Branched-chain amino acid ABC transporter permease</fullName>
    </submittedName>
</protein>
<comment type="caution">
    <text evidence="7">The sequence shown here is derived from an EMBL/GenBank/DDBJ whole genome shotgun (WGS) entry which is preliminary data.</text>
</comment>
<feature type="transmembrane region" description="Helical" evidence="6">
    <location>
        <begin position="161"/>
        <end position="179"/>
    </location>
</feature>
<dbReference type="Pfam" id="PF02653">
    <property type="entry name" value="BPD_transp_2"/>
    <property type="match status" value="1"/>
</dbReference>
<dbReference type="EMBL" id="JBBKTW010000005">
    <property type="protein sequence ID" value="MEN2989710.1"/>
    <property type="molecule type" value="Genomic_DNA"/>
</dbReference>
<evidence type="ECO:0000256" key="2">
    <source>
        <dbReference type="ARBA" id="ARBA00022475"/>
    </source>
</evidence>
<dbReference type="CDD" id="cd06581">
    <property type="entry name" value="TM_PBP1_LivM_like"/>
    <property type="match status" value="1"/>
</dbReference>
<keyword evidence="3 6" id="KW-0812">Transmembrane</keyword>
<evidence type="ECO:0000256" key="6">
    <source>
        <dbReference type="SAM" id="Phobius"/>
    </source>
</evidence>
<reference evidence="7 8" key="1">
    <citation type="submission" date="2024-03" db="EMBL/GenBank/DDBJ databases">
        <title>High-quality draft genome sequencing of Tistrella sp. BH-R2-4.</title>
        <authorList>
            <person name="Dong C."/>
        </authorList>
    </citation>
    <scope>NUCLEOTIDE SEQUENCE [LARGE SCALE GENOMIC DNA]</scope>
    <source>
        <strain evidence="7 8">BH-R2-4</strain>
    </source>
</reference>
<keyword evidence="2" id="KW-1003">Cell membrane</keyword>
<keyword evidence="8" id="KW-1185">Reference proteome</keyword>
<evidence type="ECO:0000313" key="7">
    <source>
        <dbReference type="EMBL" id="MEN2989710.1"/>
    </source>
</evidence>
<proteinExistence type="predicted"/>
<dbReference type="RefSeq" id="WP_345932841.1">
    <property type="nucleotide sequence ID" value="NZ_JBBKTV010000004.1"/>
</dbReference>
<feature type="transmembrane region" description="Helical" evidence="6">
    <location>
        <begin position="247"/>
        <end position="269"/>
    </location>
</feature>
<dbReference type="PANTHER" id="PTHR30482:SF17">
    <property type="entry name" value="ABC TRANSPORTER ATP-BINDING PROTEIN"/>
    <property type="match status" value="1"/>
</dbReference>
<feature type="transmembrane region" description="Helical" evidence="6">
    <location>
        <begin position="36"/>
        <end position="60"/>
    </location>
</feature>
<accession>A0ABU9YLN7</accession>
<evidence type="ECO:0000256" key="4">
    <source>
        <dbReference type="ARBA" id="ARBA00022989"/>
    </source>
</evidence>
<dbReference type="Proteomes" id="UP001413721">
    <property type="component" value="Unassembled WGS sequence"/>
</dbReference>
<evidence type="ECO:0000256" key="5">
    <source>
        <dbReference type="ARBA" id="ARBA00023136"/>
    </source>
</evidence>
<keyword evidence="5 6" id="KW-0472">Membrane</keyword>
<comment type="subcellular location">
    <subcellularLocation>
        <location evidence="1">Cell membrane</location>
        <topology evidence="1">Multi-pass membrane protein</topology>
    </subcellularLocation>
</comment>
<feature type="transmembrane region" description="Helical" evidence="6">
    <location>
        <begin position="212"/>
        <end position="235"/>
    </location>
</feature>
<sequence>MTRRAMGRMLMALIIAAMIAVPLVLPGEQWVNLVSLILIWALFAIGFDLVFGVTGMLSFGHAALLGTGGYTMTVLMLSYQVSFLPALAAAALGGALLAFAMGLFALRVSGLFFALLTLALAQMMYILASNKLRAITGGLDGIAGVPRPDLFGIDFYDNRNYYGFIVVVFLIGLAIMALLRASPFGRALRAVQANDTRAAQLGYNVHVLRQQAFVVSGAYAGVSGALLASLMFYISPQMLHWSTSGDVLIMTVLGGKGTLLGPILGVAVFELLKEELSQVTQYWYGILGLIFILATIFLRNGIAGLFDGARDRDEGGAP</sequence>
<name>A0ABU9YLN7_9PROT</name>
<feature type="transmembrane region" description="Helical" evidence="6">
    <location>
        <begin position="281"/>
        <end position="302"/>
    </location>
</feature>
<dbReference type="PANTHER" id="PTHR30482">
    <property type="entry name" value="HIGH-AFFINITY BRANCHED-CHAIN AMINO ACID TRANSPORT SYSTEM PERMEASE"/>
    <property type="match status" value="1"/>
</dbReference>
<evidence type="ECO:0000256" key="3">
    <source>
        <dbReference type="ARBA" id="ARBA00022692"/>
    </source>
</evidence>
<dbReference type="InterPro" id="IPR001851">
    <property type="entry name" value="ABC_transp_permease"/>
</dbReference>
<gene>
    <name evidence="7" type="ORF">WG926_15445</name>
</gene>
<feature type="transmembrane region" description="Helical" evidence="6">
    <location>
        <begin position="81"/>
        <end position="104"/>
    </location>
</feature>
<evidence type="ECO:0000313" key="8">
    <source>
        <dbReference type="Proteomes" id="UP001413721"/>
    </source>
</evidence>
<keyword evidence="4 6" id="KW-1133">Transmembrane helix</keyword>
<organism evidence="7 8">
    <name type="scientific">Tistrella arctica</name>
    <dbReference type="NCBI Taxonomy" id="3133430"/>
    <lineage>
        <taxon>Bacteria</taxon>
        <taxon>Pseudomonadati</taxon>
        <taxon>Pseudomonadota</taxon>
        <taxon>Alphaproteobacteria</taxon>
        <taxon>Geminicoccales</taxon>
        <taxon>Geminicoccaceae</taxon>
        <taxon>Tistrella</taxon>
    </lineage>
</organism>
<dbReference type="InterPro" id="IPR043428">
    <property type="entry name" value="LivM-like"/>
</dbReference>